<accession>A0ABV8XVW7</accession>
<dbReference type="CDD" id="cd00887">
    <property type="entry name" value="MoeA"/>
    <property type="match status" value="1"/>
</dbReference>
<dbReference type="SMART" id="SM00852">
    <property type="entry name" value="MoCF_biosynth"/>
    <property type="match status" value="1"/>
</dbReference>
<organism evidence="8 9">
    <name type="scientific">Deinococcus navajonensis</name>
    <dbReference type="NCBI Taxonomy" id="309884"/>
    <lineage>
        <taxon>Bacteria</taxon>
        <taxon>Thermotogati</taxon>
        <taxon>Deinococcota</taxon>
        <taxon>Deinococci</taxon>
        <taxon>Deinococcales</taxon>
        <taxon>Deinococcaceae</taxon>
        <taxon>Deinococcus</taxon>
    </lineage>
</organism>
<keyword evidence="6" id="KW-0500">Molybdenum</keyword>
<evidence type="ECO:0000256" key="5">
    <source>
        <dbReference type="ARBA" id="ARBA00047317"/>
    </source>
</evidence>
<keyword evidence="4 6" id="KW-0501">Molybdenum cofactor biosynthesis</keyword>
<keyword evidence="6" id="KW-0808">Transferase</keyword>
<dbReference type="InterPro" id="IPR036425">
    <property type="entry name" value="MoaB/Mog-like_dom_sf"/>
</dbReference>
<dbReference type="Proteomes" id="UP001595998">
    <property type="component" value="Unassembled WGS sequence"/>
</dbReference>
<dbReference type="RefSeq" id="WP_380042067.1">
    <property type="nucleotide sequence ID" value="NZ_JBHSEH010000028.1"/>
</dbReference>
<dbReference type="NCBIfam" id="TIGR00177">
    <property type="entry name" value="molyb_syn"/>
    <property type="match status" value="1"/>
</dbReference>
<evidence type="ECO:0000256" key="6">
    <source>
        <dbReference type="RuleBase" id="RU365090"/>
    </source>
</evidence>
<comment type="similarity">
    <text evidence="3 6">Belongs to the MoeA family.</text>
</comment>
<dbReference type="Gene3D" id="2.40.340.10">
    <property type="entry name" value="MoeA, C-terminal, domain IV"/>
    <property type="match status" value="1"/>
</dbReference>
<proteinExistence type="inferred from homology"/>
<comment type="function">
    <text evidence="1 6">Catalyzes the insertion of molybdate into adenylated molybdopterin with the concomitant release of AMP.</text>
</comment>
<dbReference type="PANTHER" id="PTHR10192:SF5">
    <property type="entry name" value="GEPHYRIN"/>
    <property type="match status" value="1"/>
</dbReference>
<dbReference type="Gene3D" id="2.170.190.11">
    <property type="entry name" value="Molybdopterin biosynthesis moea protein, domain 3"/>
    <property type="match status" value="1"/>
</dbReference>
<dbReference type="EC" id="2.10.1.1" evidence="6"/>
<dbReference type="Gene3D" id="3.40.980.10">
    <property type="entry name" value="MoaB/Mog-like domain"/>
    <property type="match status" value="1"/>
</dbReference>
<dbReference type="Pfam" id="PF00994">
    <property type="entry name" value="MoCF_biosynth"/>
    <property type="match status" value="1"/>
</dbReference>
<evidence type="ECO:0000259" key="7">
    <source>
        <dbReference type="SMART" id="SM00852"/>
    </source>
</evidence>
<feature type="domain" description="MoaB/Mog" evidence="7">
    <location>
        <begin position="189"/>
        <end position="325"/>
    </location>
</feature>
<evidence type="ECO:0000313" key="9">
    <source>
        <dbReference type="Proteomes" id="UP001595998"/>
    </source>
</evidence>
<dbReference type="SUPFAM" id="SSF63882">
    <property type="entry name" value="MoeA N-terminal region -like"/>
    <property type="match status" value="1"/>
</dbReference>
<dbReference type="Pfam" id="PF03453">
    <property type="entry name" value="MoeA_N"/>
    <property type="match status" value="1"/>
</dbReference>
<keyword evidence="9" id="KW-1185">Reference proteome</keyword>
<dbReference type="NCBIfam" id="NF045515">
    <property type="entry name" value="Glp_gephyrin"/>
    <property type="match status" value="1"/>
</dbReference>
<dbReference type="EMBL" id="JBHSEH010000028">
    <property type="protein sequence ID" value="MFC4427978.1"/>
    <property type="molecule type" value="Genomic_DNA"/>
</dbReference>
<gene>
    <name evidence="8" type="primary">glp</name>
    <name evidence="8" type="ORF">ACFOZ9_17350</name>
</gene>
<evidence type="ECO:0000256" key="1">
    <source>
        <dbReference type="ARBA" id="ARBA00002901"/>
    </source>
</evidence>
<evidence type="ECO:0000313" key="8">
    <source>
        <dbReference type="EMBL" id="MFC4427978.1"/>
    </source>
</evidence>
<dbReference type="Pfam" id="PF03454">
    <property type="entry name" value="MoeA_C"/>
    <property type="match status" value="1"/>
</dbReference>
<evidence type="ECO:0000256" key="3">
    <source>
        <dbReference type="ARBA" id="ARBA00010763"/>
    </source>
</evidence>
<dbReference type="InterPro" id="IPR036135">
    <property type="entry name" value="MoeA_linker/N_sf"/>
</dbReference>
<protein>
    <recommendedName>
        <fullName evidence="6">Molybdopterin molybdenumtransferase</fullName>
        <ecNumber evidence="6">2.10.1.1</ecNumber>
    </recommendedName>
</protein>
<comment type="pathway">
    <text evidence="2 6">Cofactor biosynthesis; molybdopterin biosynthesis.</text>
</comment>
<dbReference type="SUPFAM" id="SSF53218">
    <property type="entry name" value="Molybdenum cofactor biosynthesis proteins"/>
    <property type="match status" value="1"/>
</dbReference>
<dbReference type="InterPro" id="IPR005111">
    <property type="entry name" value="MoeA_C_domain_IV"/>
</dbReference>
<keyword evidence="6" id="KW-0479">Metal-binding</keyword>
<dbReference type="InterPro" id="IPR001453">
    <property type="entry name" value="MoaB/Mog_dom"/>
</dbReference>
<dbReference type="Gene3D" id="3.90.105.10">
    <property type="entry name" value="Molybdopterin biosynthesis moea protein, domain 2"/>
    <property type="match status" value="1"/>
</dbReference>
<dbReference type="SUPFAM" id="SSF63867">
    <property type="entry name" value="MoeA C-terminal domain-like"/>
    <property type="match status" value="1"/>
</dbReference>
<dbReference type="InterPro" id="IPR036688">
    <property type="entry name" value="MoeA_C_domain_IV_sf"/>
</dbReference>
<comment type="cofactor">
    <cofactor evidence="6">
        <name>Mg(2+)</name>
        <dbReference type="ChEBI" id="CHEBI:18420"/>
    </cofactor>
</comment>
<dbReference type="InterPro" id="IPR038987">
    <property type="entry name" value="MoeA-like"/>
</dbReference>
<name>A0ABV8XVW7_9DEIO</name>
<dbReference type="PANTHER" id="PTHR10192">
    <property type="entry name" value="MOLYBDOPTERIN BIOSYNTHESIS PROTEIN"/>
    <property type="match status" value="1"/>
</dbReference>
<comment type="caution">
    <text evidence="8">The sequence shown here is derived from an EMBL/GenBank/DDBJ whole genome shotgun (WGS) entry which is preliminary data.</text>
</comment>
<evidence type="ECO:0000256" key="2">
    <source>
        <dbReference type="ARBA" id="ARBA00005046"/>
    </source>
</evidence>
<comment type="catalytic activity">
    <reaction evidence="5">
        <text>adenylyl-molybdopterin + molybdate = Mo-molybdopterin + AMP + H(+)</text>
        <dbReference type="Rhea" id="RHEA:35047"/>
        <dbReference type="ChEBI" id="CHEBI:15378"/>
        <dbReference type="ChEBI" id="CHEBI:36264"/>
        <dbReference type="ChEBI" id="CHEBI:62727"/>
        <dbReference type="ChEBI" id="CHEBI:71302"/>
        <dbReference type="ChEBI" id="CHEBI:456215"/>
        <dbReference type="EC" id="2.10.1.1"/>
    </reaction>
</comment>
<sequence>MTRHPTGFPMLVDVAQAQALLRAHLPPPATETVALAAGLGRTLATALSARVSHPSATESALDGVACRAADTVSATVSTPVALRVVGESRAGQPFQDTVGAGECVRIYTGAPMPPGTDAICPVEQLTDQGPHQVALRRPARPEDVRHEGNDFQAGEEVLPGGLRLSPARLALAAALGHAEVPVRRALRVALLSTGDEVVAPGSPLVRGQVYDSNSVGLQAMLRECGCEVQVLAHVPDSPHALETALAQAGGADLLLTTGGVSMGKYDLLRDLLIEQGQVAFWKVRMRPGGPAILGRWQNLPVFGLPGNPVSSLVVFQVIVRPVLTGQPVSPLRLRAASAFRTLPDKTAFWRGVVEGGTVRDYGAQGSGRLRSLSEANALVVVPEGQEVEVGDEVEVLLL</sequence>
<reference evidence="9" key="1">
    <citation type="journal article" date="2019" name="Int. J. Syst. Evol. Microbiol.">
        <title>The Global Catalogue of Microorganisms (GCM) 10K type strain sequencing project: providing services to taxonomists for standard genome sequencing and annotation.</title>
        <authorList>
            <consortium name="The Broad Institute Genomics Platform"/>
            <consortium name="The Broad Institute Genome Sequencing Center for Infectious Disease"/>
            <person name="Wu L."/>
            <person name="Ma J."/>
        </authorList>
    </citation>
    <scope>NUCLEOTIDE SEQUENCE [LARGE SCALE GENOMIC DNA]</scope>
    <source>
        <strain evidence="9">CCUG 56029</strain>
    </source>
</reference>
<keyword evidence="6" id="KW-0460">Magnesium</keyword>
<dbReference type="InterPro" id="IPR005110">
    <property type="entry name" value="MoeA_linker/N"/>
</dbReference>
<evidence type="ECO:0000256" key="4">
    <source>
        <dbReference type="ARBA" id="ARBA00023150"/>
    </source>
</evidence>